<dbReference type="PROSITE" id="PS51720">
    <property type="entry name" value="G_AIG1"/>
    <property type="match status" value="2"/>
</dbReference>
<sequence length="620" mass="69099">MDEWRAEVRETTKAQESRTKNLNEDLRIVLVGKTGGGRSATGNTILGEKKFESKLSPKPVTETYSIEVRAERWKGKQVVVIDTPYIFDARPQTQHDILEFQRCLSLCEPGPHALVFVTQAGRFTEEDAVAAKRVEEVFGQEAAKYMIVLFTRKEDLEKESLEEYIGLSGNRALQDLVRKCQGRCCAFNNKGTGEERASQAEELLVKIEQMMIDNQNKPFLELFPRGPTRSTAEMKPEEEAMDTDKGGPSVFPEESLNWITKERDSTTTSTLLGRPGHTTSLGHPEPLQPIGQEERNPLPIPGGSGVNDGVREAPRNPLAPEPGNLSLSQKDSELRVVLVGKTGGGRSATGNTLLGEKKTFESKLSPEPVTQTCRGEVRAEKWKGKKVVVIDTPAIFDAHPQTEHDILEVQKCLSLCEPGPHALVFVTQAGRFTQEDAVAMKRVLEVFGPEATKYMIVLFTRKEDLEKESLKEYIELSGNQPLQDLVRKCKGRCCAFNNRGTEEERASQAEELLSLIEKVVQENGDQPYLKPRPMEMSLRSDGRNPGETSKQTAAEEPVEDEMNAGGIPKGQRKKKSKKASTSALSILCPRFALKSGELPKKAKEEQEDLILQCKRKQYHQ</sequence>
<evidence type="ECO:0000313" key="7">
    <source>
        <dbReference type="Proteomes" id="UP000472272"/>
    </source>
</evidence>
<organism evidence="6 7">
    <name type="scientific">Podarcis muralis</name>
    <name type="common">Wall lizard</name>
    <name type="synonym">Lacerta muralis</name>
    <dbReference type="NCBI Taxonomy" id="64176"/>
    <lineage>
        <taxon>Eukaryota</taxon>
        <taxon>Metazoa</taxon>
        <taxon>Chordata</taxon>
        <taxon>Craniata</taxon>
        <taxon>Vertebrata</taxon>
        <taxon>Euteleostomi</taxon>
        <taxon>Lepidosauria</taxon>
        <taxon>Squamata</taxon>
        <taxon>Bifurcata</taxon>
        <taxon>Unidentata</taxon>
        <taxon>Episquamata</taxon>
        <taxon>Laterata</taxon>
        <taxon>Lacertibaenia</taxon>
        <taxon>Lacertidae</taxon>
        <taxon>Podarcis</taxon>
    </lineage>
</organism>
<reference evidence="6 7" key="1">
    <citation type="journal article" date="2019" name="Proc. Natl. Acad. Sci. U.S.A.">
        <title>Regulatory changes in pterin and carotenoid genes underlie balanced color polymorphisms in the wall lizard.</title>
        <authorList>
            <person name="Andrade P."/>
            <person name="Pinho C."/>
            <person name="Perez I de Lanuza G."/>
            <person name="Afonso S."/>
            <person name="Brejcha J."/>
            <person name="Rubin C.J."/>
            <person name="Wallerman O."/>
            <person name="Pereira P."/>
            <person name="Sabatino S.J."/>
            <person name="Bellati A."/>
            <person name="Pellitteri-Rosa D."/>
            <person name="Bosakova Z."/>
            <person name="Bunikis I."/>
            <person name="Carretero M.A."/>
            <person name="Feiner N."/>
            <person name="Marsik P."/>
            <person name="Pauperio F."/>
            <person name="Salvi D."/>
            <person name="Soler L."/>
            <person name="While G.M."/>
            <person name="Uller T."/>
            <person name="Font E."/>
            <person name="Andersson L."/>
            <person name="Carneiro M."/>
        </authorList>
    </citation>
    <scope>NUCLEOTIDE SEQUENCE</scope>
</reference>
<feature type="compositionally biased region" description="Polar residues" evidence="4">
    <location>
        <begin position="266"/>
        <end position="281"/>
    </location>
</feature>
<proteinExistence type="inferred from homology"/>
<protein>
    <submittedName>
        <fullName evidence="6">GTPase IMAP family member 8-like</fullName>
    </submittedName>
</protein>
<evidence type="ECO:0000313" key="6">
    <source>
        <dbReference type="Ensembl" id="ENSPMRP00000021540.1"/>
    </source>
</evidence>
<feature type="domain" description="AIG1-type G" evidence="5">
    <location>
        <begin position="331"/>
        <end position="537"/>
    </location>
</feature>
<dbReference type="InterPro" id="IPR006703">
    <property type="entry name" value="G_AIG1"/>
</dbReference>
<dbReference type="SUPFAM" id="SSF52540">
    <property type="entry name" value="P-loop containing nucleoside triphosphate hydrolases"/>
    <property type="match status" value="2"/>
</dbReference>
<reference evidence="6" key="2">
    <citation type="submission" date="2025-08" db="UniProtKB">
        <authorList>
            <consortium name="Ensembl"/>
        </authorList>
    </citation>
    <scope>IDENTIFICATION</scope>
</reference>
<dbReference type="CDD" id="cd01852">
    <property type="entry name" value="AIG1"/>
    <property type="match status" value="2"/>
</dbReference>
<name>A0A670JBC6_PODMU</name>
<keyword evidence="3" id="KW-0342">GTP-binding</keyword>
<dbReference type="Ensembl" id="ENSPMRT00000022857.1">
    <property type="protein sequence ID" value="ENSPMRP00000021540.1"/>
    <property type="gene ID" value="ENSPMRG00000013979.1"/>
</dbReference>
<dbReference type="InterPro" id="IPR045058">
    <property type="entry name" value="GIMA/IAN/Toc"/>
</dbReference>
<evidence type="ECO:0000256" key="1">
    <source>
        <dbReference type="ARBA" id="ARBA00008535"/>
    </source>
</evidence>
<evidence type="ECO:0000256" key="2">
    <source>
        <dbReference type="ARBA" id="ARBA00022741"/>
    </source>
</evidence>
<evidence type="ECO:0000259" key="5">
    <source>
        <dbReference type="PROSITE" id="PS51720"/>
    </source>
</evidence>
<accession>A0A670JBC6</accession>
<dbReference type="GeneTree" id="ENSGT00940000154844"/>
<dbReference type="AlphaFoldDB" id="A0A670JBC6"/>
<dbReference type="Gene3D" id="3.40.50.300">
    <property type="entry name" value="P-loop containing nucleotide triphosphate hydrolases"/>
    <property type="match status" value="2"/>
</dbReference>
<feature type="compositionally biased region" description="Basic and acidic residues" evidence="4">
    <location>
        <begin position="232"/>
        <end position="245"/>
    </location>
</feature>
<dbReference type="Proteomes" id="UP000472272">
    <property type="component" value="Chromosome 12"/>
</dbReference>
<dbReference type="Pfam" id="PF04548">
    <property type="entry name" value="AIG1"/>
    <property type="match status" value="2"/>
</dbReference>
<dbReference type="PANTHER" id="PTHR10903">
    <property type="entry name" value="GTPASE, IMAP FAMILY MEMBER-RELATED"/>
    <property type="match status" value="1"/>
</dbReference>
<keyword evidence="7" id="KW-1185">Reference proteome</keyword>
<feature type="domain" description="AIG1-type G" evidence="5">
    <location>
        <begin position="23"/>
        <end position="228"/>
    </location>
</feature>
<reference evidence="6" key="3">
    <citation type="submission" date="2025-09" db="UniProtKB">
        <authorList>
            <consortium name="Ensembl"/>
        </authorList>
    </citation>
    <scope>IDENTIFICATION</scope>
</reference>
<dbReference type="FunFam" id="3.40.50.300:FF:000366">
    <property type="entry name" value="GTPase, IMAP family member 2"/>
    <property type="match status" value="2"/>
</dbReference>
<keyword evidence="2" id="KW-0547">Nucleotide-binding</keyword>
<dbReference type="PANTHER" id="PTHR10903:SF73">
    <property type="entry name" value="GTPASE IMAP FAMILY MEMBER 8"/>
    <property type="match status" value="1"/>
</dbReference>
<evidence type="ECO:0000256" key="4">
    <source>
        <dbReference type="SAM" id="MobiDB-lite"/>
    </source>
</evidence>
<dbReference type="GO" id="GO:0005525">
    <property type="term" value="F:GTP binding"/>
    <property type="evidence" value="ECO:0007669"/>
    <property type="project" value="UniProtKB-KW"/>
</dbReference>
<feature type="region of interest" description="Disordered" evidence="4">
    <location>
        <begin position="524"/>
        <end position="582"/>
    </location>
</feature>
<comment type="similarity">
    <text evidence="1">Belongs to the TRAFAC class TrmE-Era-EngA-EngB-Septin-like GTPase superfamily. AIG1/Toc34/Toc159-like paraseptin GTPase family. IAN subfamily.</text>
</comment>
<feature type="region of interest" description="Disordered" evidence="4">
    <location>
        <begin position="219"/>
        <end position="326"/>
    </location>
</feature>
<evidence type="ECO:0000256" key="3">
    <source>
        <dbReference type="ARBA" id="ARBA00023134"/>
    </source>
</evidence>
<dbReference type="InterPro" id="IPR027417">
    <property type="entry name" value="P-loop_NTPase"/>
</dbReference>
<gene>
    <name evidence="6" type="primary">LOC114607282</name>
</gene>